<sequence length="82" mass="8907">MSILSLIANVIPSLTNPTALVKSIRQVSGAGHLVTCDLMIQAPADFLFNSTKSLTLFVKSLSSEWEEFDTSDYLKVTILFAG</sequence>
<dbReference type="AlphaFoldDB" id="A0A8B9PGH1"/>
<evidence type="ECO:0000313" key="1">
    <source>
        <dbReference type="Ensembl" id="ENSAOWP00000011719.1"/>
    </source>
</evidence>
<keyword evidence="2" id="KW-1185">Reference proteome</keyword>
<evidence type="ECO:0000313" key="2">
    <source>
        <dbReference type="Proteomes" id="UP000694424"/>
    </source>
</evidence>
<protein>
    <submittedName>
        <fullName evidence="1">Uncharacterized protein</fullName>
    </submittedName>
</protein>
<reference evidence="1" key="2">
    <citation type="submission" date="2025-09" db="UniProtKB">
        <authorList>
            <consortium name="Ensembl"/>
        </authorList>
    </citation>
    <scope>IDENTIFICATION</scope>
</reference>
<reference evidence="1" key="1">
    <citation type="submission" date="2025-08" db="UniProtKB">
        <authorList>
            <consortium name="Ensembl"/>
        </authorList>
    </citation>
    <scope>IDENTIFICATION</scope>
</reference>
<dbReference type="Ensembl" id="ENSAOWT00000013327.1">
    <property type="protein sequence ID" value="ENSAOWP00000011719.1"/>
    <property type="gene ID" value="ENSAOWG00000008045.1"/>
</dbReference>
<name>A0A8B9PGH1_APTOW</name>
<dbReference type="Proteomes" id="UP000694424">
    <property type="component" value="Unplaced"/>
</dbReference>
<accession>A0A8B9PGH1</accession>
<proteinExistence type="predicted"/>
<organism evidence="1 2">
    <name type="scientific">Apteryx owenii</name>
    <name type="common">Little spotted kiwi</name>
    <dbReference type="NCBI Taxonomy" id="8824"/>
    <lineage>
        <taxon>Eukaryota</taxon>
        <taxon>Metazoa</taxon>
        <taxon>Chordata</taxon>
        <taxon>Craniata</taxon>
        <taxon>Vertebrata</taxon>
        <taxon>Euteleostomi</taxon>
        <taxon>Archelosauria</taxon>
        <taxon>Archosauria</taxon>
        <taxon>Dinosauria</taxon>
        <taxon>Saurischia</taxon>
        <taxon>Theropoda</taxon>
        <taxon>Coelurosauria</taxon>
        <taxon>Aves</taxon>
        <taxon>Palaeognathae</taxon>
        <taxon>Apterygiformes</taxon>
        <taxon>Apterygidae</taxon>
        <taxon>Apteryx</taxon>
    </lineage>
</organism>